<dbReference type="PANTHER" id="PTHR30313">
    <property type="entry name" value="DNA PRIMASE"/>
    <property type="match status" value="1"/>
</dbReference>
<name>A0A1I4E2Z2_9HYPH</name>
<dbReference type="Proteomes" id="UP000199598">
    <property type="component" value="Unassembled WGS sequence"/>
</dbReference>
<dbReference type="Pfam" id="PF23639">
    <property type="entry name" value="DUF7146"/>
    <property type="match status" value="1"/>
</dbReference>
<dbReference type="SUPFAM" id="SSF57783">
    <property type="entry name" value="Zinc beta-ribbon"/>
    <property type="match status" value="1"/>
</dbReference>
<protein>
    <submittedName>
        <fullName evidence="5">CHC2 zinc finger</fullName>
    </submittedName>
</protein>
<evidence type="ECO:0000256" key="2">
    <source>
        <dbReference type="ARBA" id="ARBA00022771"/>
    </source>
</evidence>
<dbReference type="PANTHER" id="PTHR30313:SF2">
    <property type="entry name" value="DNA PRIMASE"/>
    <property type="match status" value="1"/>
</dbReference>
<keyword evidence="1" id="KW-0479">Metal-binding</keyword>
<evidence type="ECO:0000256" key="3">
    <source>
        <dbReference type="ARBA" id="ARBA00022833"/>
    </source>
</evidence>
<evidence type="ECO:0000313" key="6">
    <source>
        <dbReference type="Proteomes" id="UP000199598"/>
    </source>
</evidence>
<dbReference type="SMART" id="SM00400">
    <property type="entry name" value="ZnF_CHCC"/>
    <property type="match status" value="1"/>
</dbReference>
<reference evidence="5 6" key="1">
    <citation type="submission" date="2016-10" db="EMBL/GenBank/DDBJ databases">
        <authorList>
            <person name="Varghese N."/>
            <person name="Submissions S."/>
        </authorList>
    </citation>
    <scope>NUCLEOTIDE SEQUENCE [LARGE SCALE GENOMIC DNA]</scope>
    <source>
        <strain evidence="5 6">DSM 16392</strain>
    </source>
</reference>
<keyword evidence="3" id="KW-0862">Zinc</keyword>
<dbReference type="InterPro" id="IPR002694">
    <property type="entry name" value="Znf_CHC2"/>
</dbReference>
<sequence length="379" mass="42012">MRYSTLELLRLKQSADLYGRICQHTTLRKSGRLYSGKCPFPDHDDRNASFVFDPEKNSFRCYSTACGRSGSVIDWMMEFEGYSSFADAVETLGGAQVARDQRWQEKQQKLVQDNQRLADARAANSQEKARQAAHKIFSSGRELAGSVAETYLREARGLGDVLLPGAVLRFAADLPYWAEIEKDRFEIIHRGPALLAAFQNKHGRFAAVHQTWLKSDGSGKITLSLEDGTKLPAKKIRGPYMGASLRLGPPAPVMGLGEGVETCLSCMPFGLSCWCAGSLGNLVGAGKPDGICEPHPERTGHLLPTRQPDMASHRAFLPFEARSMIVLADSDTKDLEALKAQLERSVRRLRFEERSARILWPPLGMDMNDWILANGRDAA</sequence>
<dbReference type="InterPro" id="IPR055570">
    <property type="entry name" value="DUF7146"/>
</dbReference>
<evidence type="ECO:0000259" key="4">
    <source>
        <dbReference type="SMART" id="SM00400"/>
    </source>
</evidence>
<feature type="domain" description="Zinc finger CHC2-type" evidence="4">
    <location>
        <begin position="34"/>
        <end position="93"/>
    </location>
</feature>
<dbReference type="InterPro" id="IPR050219">
    <property type="entry name" value="DnaG_primase"/>
</dbReference>
<dbReference type="Pfam" id="PF01807">
    <property type="entry name" value="Zn_ribbon_DnaG"/>
    <property type="match status" value="1"/>
</dbReference>
<organism evidence="5 6">
    <name type="scientific">Pseudovibrio ascidiaceicola</name>
    <dbReference type="NCBI Taxonomy" id="285279"/>
    <lineage>
        <taxon>Bacteria</taxon>
        <taxon>Pseudomonadati</taxon>
        <taxon>Pseudomonadota</taxon>
        <taxon>Alphaproteobacteria</taxon>
        <taxon>Hyphomicrobiales</taxon>
        <taxon>Stappiaceae</taxon>
        <taxon>Pseudovibrio</taxon>
    </lineage>
</organism>
<comment type="caution">
    <text evidence="5">The sequence shown here is derived from an EMBL/GenBank/DDBJ whole genome shotgun (WGS) entry which is preliminary data.</text>
</comment>
<keyword evidence="2" id="KW-0863">Zinc-finger</keyword>
<keyword evidence="6" id="KW-1185">Reference proteome</keyword>
<dbReference type="RefSeq" id="WP_093522648.1">
    <property type="nucleotide sequence ID" value="NZ_FOSK01000013.1"/>
</dbReference>
<proteinExistence type="predicted"/>
<evidence type="ECO:0000256" key="1">
    <source>
        <dbReference type="ARBA" id="ARBA00022723"/>
    </source>
</evidence>
<evidence type="ECO:0000313" key="5">
    <source>
        <dbReference type="EMBL" id="SFK98541.1"/>
    </source>
</evidence>
<gene>
    <name evidence="5" type="ORF">SAMN04488518_11369</name>
</gene>
<dbReference type="EMBL" id="FOSK01000013">
    <property type="protein sequence ID" value="SFK98541.1"/>
    <property type="molecule type" value="Genomic_DNA"/>
</dbReference>
<dbReference type="InterPro" id="IPR036977">
    <property type="entry name" value="DNA_primase_Znf_CHC2"/>
</dbReference>
<accession>A0A1I4E2Z2</accession>
<dbReference type="Gene3D" id="3.90.580.10">
    <property type="entry name" value="Zinc finger, CHC2-type domain"/>
    <property type="match status" value="1"/>
</dbReference>